<proteinExistence type="inferred from homology"/>
<dbReference type="GeneID" id="93643671"/>
<gene>
    <name evidence="4" type="ORF">BG04_152</name>
</gene>
<dbReference type="KEGG" id="bmeg:BG04_152"/>
<comment type="subcellular location">
    <subcellularLocation>
        <location evidence="2">Gas vesicle</location>
    </subcellularLocation>
</comment>
<evidence type="ECO:0000313" key="5">
    <source>
        <dbReference type="Proteomes" id="UP000031829"/>
    </source>
</evidence>
<accession>A0A0B6AUQ0</accession>
<name>A0A0B6AUQ0_PRIM2</name>
<keyword evidence="1" id="KW-0304">Gas vesicle</keyword>
<dbReference type="EMBL" id="CP009920">
    <property type="protein sequence ID" value="AJI24398.1"/>
    <property type="molecule type" value="Genomic_DNA"/>
</dbReference>
<dbReference type="HOGENOM" id="CLU_065736_3_0_9"/>
<dbReference type="RefSeq" id="WP_034650550.1">
    <property type="nucleotide sequence ID" value="NZ_BCVB01000006.1"/>
</dbReference>
<sequence>MKQKSMSEETGIYIFCSIPATEAHTFGSVTIDQQERATFTIHYRDAAIVAAAFPLKIYHPTKENVTAHQQVISKVMNEHDSVIPISFGNVFHSQQDVEMLLENLYPQFASLFPQLKGKIEVGLKVIGKPDWLKQKVNQDSSLQQVRNQRSASADFYKQIAHGETAQKFFLKLQHDCKKELYQHLEPIAEASRLNPPIVETMLLNASFLIDREKEAAFDERVNDLYEKWKHKADFKYSGPWAAYNFINIQLKVEENV</sequence>
<dbReference type="PANTHER" id="PTHR36852">
    <property type="entry name" value="PROTEIN GVPL 2"/>
    <property type="match status" value="1"/>
</dbReference>
<reference evidence="4 5" key="1">
    <citation type="journal article" date="2015" name="Genome Announc.">
        <title>Complete genome sequences for 35 biothreat assay-relevant bacillus species.</title>
        <authorList>
            <person name="Johnson S.L."/>
            <person name="Daligault H.E."/>
            <person name="Davenport K.W."/>
            <person name="Jaissle J."/>
            <person name="Frey K.G."/>
            <person name="Ladner J.T."/>
            <person name="Broomall S.M."/>
            <person name="Bishop-Lilly K.A."/>
            <person name="Bruce D.C."/>
            <person name="Gibbons H.S."/>
            <person name="Coyne S.R."/>
            <person name="Lo C.C."/>
            <person name="Meincke L."/>
            <person name="Munk A.C."/>
            <person name="Koroleva G.I."/>
            <person name="Rosenzweig C.N."/>
            <person name="Palacios G.F."/>
            <person name="Redden C.L."/>
            <person name="Minogue T.D."/>
            <person name="Chain P.S."/>
        </authorList>
    </citation>
    <scope>NUCLEOTIDE SEQUENCE [LARGE SCALE GENOMIC DNA]</scope>
    <source>
        <strain evidence="5">ATCC 14581 / DSM 32 / JCM 2506 / NBRC 15308 / NCIMB 9376 / NCTC 10342 / NRRL B-14308 / VKM B-512</strain>
    </source>
</reference>
<dbReference type="Proteomes" id="UP000031829">
    <property type="component" value="Chromosome"/>
</dbReference>
<dbReference type="InterPro" id="IPR009430">
    <property type="entry name" value="GvpL/GvpF"/>
</dbReference>
<protein>
    <submittedName>
        <fullName evidence="4">Gas vesicle synthesis GvpL/GvpF family protein</fullName>
    </submittedName>
</protein>
<evidence type="ECO:0000256" key="3">
    <source>
        <dbReference type="ARBA" id="ARBA00035643"/>
    </source>
</evidence>
<dbReference type="AlphaFoldDB" id="A0A0B6AUQ0"/>
<evidence type="ECO:0000313" key="4">
    <source>
        <dbReference type="EMBL" id="AJI24398.1"/>
    </source>
</evidence>
<dbReference type="GO" id="GO:0031412">
    <property type="term" value="P:gas vesicle organization"/>
    <property type="evidence" value="ECO:0007669"/>
    <property type="project" value="InterPro"/>
</dbReference>
<comment type="similarity">
    <text evidence="3">Belongs to the gas vesicle GvpF/GvpL family.</text>
</comment>
<dbReference type="GO" id="GO:0031411">
    <property type="term" value="C:gas vesicle"/>
    <property type="evidence" value="ECO:0007669"/>
    <property type="project" value="UniProtKB-SubCell"/>
</dbReference>
<evidence type="ECO:0000256" key="2">
    <source>
        <dbReference type="ARBA" id="ARBA00035108"/>
    </source>
</evidence>
<dbReference type="PANTHER" id="PTHR36852:SF1">
    <property type="entry name" value="PROTEIN GVPL 2"/>
    <property type="match status" value="1"/>
</dbReference>
<evidence type="ECO:0000256" key="1">
    <source>
        <dbReference type="ARBA" id="ARBA00022987"/>
    </source>
</evidence>
<organism evidence="4 5">
    <name type="scientific">Priestia megaterium (strain ATCC 14581 / DSM 32 / CCUG 1817 / JCM 2506 / NBRC 15308 / NCIMB 9376 / NCTC 10342 / NRRL B-14308 / VKM B-512 / Ford 19)</name>
    <name type="common">Bacillus megaterium</name>
    <dbReference type="NCBI Taxonomy" id="1348623"/>
    <lineage>
        <taxon>Bacteria</taxon>
        <taxon>Bacillati</taxon>
        <taxon>Bacillota</taxon>
        <taxon>Bacilli</taxon>
        <taxon>Bacillales</taxon>
        <taxon>Bacillaceae</taxon>
        <taxon>Priestia</taxon>
    </lineage>
</organism>
<dbReference type="Pfam" id="PF06386">
    <property type="entry name" value="GvpL_GvpF"/>
    <property type="match status" value="1"/>
</dbReference>